<protein>
    <submittedName>
        <fullName evidence="5">Isoaspartyl peptidase/L-asparaginase-like</fullName>
    </submittedName>
</protein>
<organism evidence="4 5">
    <name type="scientific">Saccoglossus kowalevskii</name>
    <name type="common">Acorn worm</name>
    <dbReference type="NCBI Taxonomy" id="10224"/>
    <lineage>
        <taxon>Eukaryota</taxon>
        <taxon>Metazoa</taxon>
        <taxon>Hemichordata</taxon>
        <taxon>Enteropneusta</taxon>
        <taxon>Harrimaniidae</taxon>
        <taxon>Saccoglossus</taxon>
    </lineage>
</organism>
<dbReference type="Proteomes" id="UP000694865">
    <property type="component" value="Unplaced"/>
</dbReference>
<dbReference type="Gene3D" id="3.60.20.30">
    <property type="entry name" value="(Glycosyl)asparaginase"/>
    <property type="match status" value="1"/>
</dbReference>
<sequence>MDTKLQPAIVIHGGAWAIPDNFAEASKLGVQIAAKIGYKILHSGGSALDAVEAAVCSLEDDPVFDAGRGSTLNEIGEVEMDAVIMEGSELRAGSVAAVQNIRNPVKLARLVMERTDHCVLVGKGANMFAEEMGIEEVSVDSLVTDSARHDWEHYKKFKVTVNEFFCSRGDPHDTVGAVAVDCHGNVACATSTGGITAKRVGRVGDSPIIGSGAYCDNNYGAASATGHGENIMKVTLSRHVLYLIQQGLTPQAAADKSIEYMFERVKGTGGVIVVGNKGDIGYNFNTKRMAWASLKCNTLKYGLNPGDEFVSDFNP</sequence>
<gene>
    <name evidence="5" type="primary">LOC100373606</name>
</gene>
<dbReference type="Pfam" id="PF01112">
    <property type="entry name" value="Asparaginase_2"/>
    <property type="match status" value="1"/>
</dbReference>
<dbReference type="RefSeq" id="XP_002731245.1">
    <property type="nucleotide sequence ID" value="XM_002731199.2"/>
</dbReference>
<accession>A0ABM0GJJ3</accession>
<reference evidence="5" key="1">
    <citation type="submission" date="2025-08" db="UniProtKB">
        <authorList>
            <consortium name="RefSeq"/>
        </authorList>
    </citation>
    <scope>IDENTIFICATION</scope>
    <source>
        <tissue evidence="5">Testes</tissue>
    </source>
</reference>
<dbReference type="InterPro" id="IPR029055">
    <property type="entry name" value="Ntn_hydrolases_N"/>
</dbReference>
<name>A0ABM0GJJ3_SACKO</name>
<evidence type="ECO:0000256" key="2">
    <source>
        <dbReference type="ARBA" id="ARBA00010872"/>
    </source>
</evidence>
<dbReference type="GeneID" id="100373606"/>
<dbReference type="CDD" id="cd04702">
    <property type="entry name" value="ASRGL1_like"/>
    <property type="match status" value="1"/>
</dbReference>
<dbReference type="PANTHER" id="PTHR10188:SF43">
    <property type="entry name" value="ASPARAGINASE (EUROFUNG)"/>
    <property type="match status" value="1"/>
</dbReference>
<dbReference type="InterPro" id="IPR033844">
    <property type="entry name" value="ASRGL1_meta"/>
</dbReference>
<keyword evidence="4" id="KW-1185">Reference proteome</keyword>
<comment type="catalytic activity">
    <reaction evidence="1">
        <text>Cleavage of a beta-linked Asp residue from the N-terminus of a polypeptide.</text>
        <dbReference type="EC" id="3.4.19.5"/>
    </reaction>
</comment>
<evidence type="ECO:0000313" key="4">
    <source>
        <dbReference type="Proteomes" id="UP000694865"/>
    </source>
</evidence>
<proteinExistence type="inferred from homology"/>
<evidence type="ECO:0000256" key="1">
    <source>
        <dbReference type="ARBA" id="ARBA00000306"/>
    </source>
</evidence>
<dbReference type="SUPFAM" id="SSF56235">
    <property type="entry name" value="N-terminal nucleophile aminohydrolases (Ntn hydrolases)"/>
    <property type="match status" value="1"/>
</dbReference>
<comment type="catalytic activity">
    <reaction evidence="3">
        <text>L-asparagine + H2O = L-aspartate + NH4(+)</text>
        <dbReference type="Rhea" id="RHEA:21016"/>
        <dbReference type="ChEBI" id="CHEBI:15377"/>
        <dbReference type="ChEBI" id="CHEBI:28938"/>
        <dbReference type="ChEBI" id="CHEBI:29991"/>
        <dbReference type="ChEBI" id="CHEBI:58048"/>
        <dbReference type="EC" id="3.5.1.1"/>
    </reaction>
</comment>
<comment type="similarity">
    <text evidence="2">Belongs to the Ntn-hydrolase family.</text>
</comment>
<dbReference type="InterPro" id="IPR000246">
    <property type="entry name" value="Peptidase_T2"/>
</dbReference>
<evidence type="ECO:0000256" key="3">
    <source>
        <dbReference type="ARBA" id="ARBA00049366"/>
    </source>
</evidence>
<evidence type="ECO:0000313" key="5">
    <source>
        <dbReference type="RefSeq" id="XP_002731245.1"/>
    </source>
</evidence>
<dbReference type="PANTHER" id="PTHR10188">
    <property type="entry name" value="L-ASPARAGINASE"/>
    <property type="match status" value="1"/>
</dbReference>